<accession>A0A386JCB2</accession>
<keyword evidence="1" id="KW-0472">Membrane</keyword>
<dbReference type="RefSeq" id="WP_021382304.1">
    <property type="nucleotide sequence ID" value="NZ_LJCL01000008.1"/>
</dbReference>
<keyword evidence="1" id="KW-0812">Transmembrane</keyword>
<feature type="transmembrane region" description="Helical" evidence="1">
    <location>
        <begin position="21"/>
        <end position="40"/>
    </location>
</feature>
<keyword evidence="1" id="KW-1133">Transmembrane helix</keyword>
<evidence type="ECO:0000313" key="2">
    <source>
        <dbReference type="EMBL" id="AYD68745.1"/>
    </source>
</evidence>
<protein>
    <submittedName>
        <fullName evidence="2">Uncharacterized protein</fullName>
    </submittedName>
</protein>
<geneLocation type="plasmid" evidence="2">
    <name>pHSJD-312</name>
</geneLocation>
<sequence>MLEVRADALKFTNLFLSVAKSPVTVIALVLAVTGLCYAGIKLMTLNRSDERVEVLQNIKFTIIGVILTGVYFPMIGYLATLILKG</sequence>
<gene>
    <name evidence="2" type="ORF">pHSJD-312_00124</name>
</gene>
<dbReference type="AlphaFoldDB" id="A0A386JCB2"/>
<proteinExistence type="predicted"/>
<keyword evidence="2" id="KW-0614">Plasmid</keyword>
<organism evidence="2">
    <name type="scientific">Clostridioides difficile</name>
    <name type="common">Peptoclostridium difficile</name>
    <dbReference type="NCBI Taxonomy" id="1496"/>
    <lineage>
        <taxon>Bacteria</taxon>
        <taxon>Bacillati</taxon>
        <taxon>Bacillota</taxon>
        <taxon>Clostridia</taxon>
        <taxon>Peptostreptococcales</taxon>
        <taxon>Peptostreptococcaceae</taxon>
        <taxon>Clostridioides</taxon>
    </lineage>
</organism>
<name>A0A386JCB2_CLODI</name>
<reference evidence="2" key="1">
    <citation type="journal article" date="2018" name="Sci. Rep.">
        <title>Novel Clade C-I Clostridium difficile strains escape diagnostic tests, differ in pathogenicity potential and carry toxins on extrachromosomal elements.</title>
        <authorList>
            <person name="Ramirez-Vargas G."/>
            <person name="Lopez-Urena D."/>
            <person name="Badilla A."/>
            <person name="Orozco-Aguilar J."/>
            <person name="Murillo T."/>
            <person name="Rojas P."/>
            <person name="Riedel T."/>
            <person name="Overmann J."/>
            <person name="Gonzalez G."/>
            <person name="Chaves-Olarte E."/>
            <person name="Quesada-Gomez C."/>
            <person name="Rodriguez C."/>
        </authorList>
    </citation>
    <scope>NUCLEOTIDE SEQUENCE</scope>
    <source>
        <strain evidence="2">HSJD-312</strain>
        <plasmid evidence="2">pHSJD-312</plasmid>
    </source>
</reference>
<dbReference type="EMBL" id="MG973074">
    <property type="protein sequence ID" value="AYD68745.1"/>
    <property type="molecule type" value="Genomic_DNA"/>
</dbReference>
<feature type="transmembrane region" description="Helical" evidence="1">
    <location>
        <begin position="60"/>
        <end position="83"/>
    </location>
</feature>
<evidence type="ECO:0000256" key="1">
    <source>
        <dbReference type="SAM" id="Phobius"/>
    </source>
</evidence>